<dbReference type="InterPro" id="IPR036008">
    <property type="entry name" value="Aconitase_4Fe-4S_dom"/>
</dbReference>
<comment type="pathway">
    <text evidence="3 13">Amino-acid biosynthesis; L-leucine biosynthesis; L-leucine from 3-methyl-2-oxobutanoate: step 2/4.</text>
</comment>
<feature type="binding site" evidence="13">
    <location>
        <position position="356"/>
    </location>
    <ligand>
        <name>[4Fe-4S] cluster</name>
        <dbReference type="ChEBI" id="CHEBI:49883"/>
    </ligand>
</feature>
<evidence type="ECO:0000256" key="10">
    <source>
        <dbReference type="ARBA" id="ARBA00023014"/>
    </source>
</evidence>
<evidence type="ECO:0000256" key="8">
    <source>
        <dbReference type="ARBA" id="ARBA00022723"/>
    </source>
</evidence>
<evidence type="ECO:0000256" key="3">
    <source>
        <dbReference type="ARBA" id="ARBA00004729"/>
    </source>
</evidence>
<evidence type="ECO:0000313" key="15">
    <source>
        <dbReference type="EMBL" id="NBC35483.1"/>
    </source>
</evidence>
<evidence type="ECO:0000256" key="6">
    <source>
        <dbReference type="ARBA" id="ARBA00022485"/>
    </source>
</evidence>
<name>A0ABW9XAC6_9SPHN</name>
<dbReference type="InterPro" id="IPR033941">
    <property type="entry name" value="IPMI_cat"/>
</dbReference>
<dbReference type="PANTHER" id="PTHR43822:SF9">
    <property type="entry name" value="3-ISOPROPYLMALATE DEHYDRATASE"/>
    <property type="match status" value="1"/>
</dbReference>
<dbReference type="InterPro" id="IPR015931">
    <property type="entry name" value="Acnase/IPM_dHydase_lsu_aba_1/3"/>
</dbReference>
<sequence>MTNTARTLYEKIWDAHVVERRDDGTCLIYIDRHLVHEVTSPQAFESLRTSGRKVRRPDLTLAVPDHNLPTTPRRTATGARVPIADAESAQQLEALEANAPAFGIRYIGDADAEQGIVHVVGPEQGFSLPGATIVCGDSHTACHGGLGALAFGIGTSEVEHVLATQTLLLKQSKTMEVRVEGDLPAGLSSKDLILHIIGVVGTAGGTGHVIEYRGKVFEEMSIEGRLTVCNMSIEAGARAGLVAPDAKTIAYVQGRPMAPKGEAWDKAVAWWNSLRTDEGATFDKSVVINAADVQPTVTWGTSPEDTVAIGGVVPAPESFADASKQDAARKSLEYMGLTPGQRMDELEVQNIFIGSCTNSRIEDLRAAAEVLKGRKKHPNIKWAIIVPGSGLVKAQAEAEGLDKIFVEAGIEWREPGCSACLGMNPDKVPAGERCASTSNRNFVGRQGPGARTHLVSPAMAAAAAVTGKLTDVRSLTN</sequence>
<dbReference type="HAMAP" id="MF_01026">
    <property type="entry name" value="LeuC_type1"/>
    <property type="match status" value="1"/>
</dbReference>
<keyword evidence="8 13" id="KW-0479">Metal-binding</keyword>
<dbReference type="PROSITE" id="PS01244">
    <property type="entry name" value="ACONITASE_2"/>
    <property type="match status" value="1"/>
</dbReference>
<dbReference type="Pfam" id="PF00330">
    <property type="entry name" value="Aconitase"/>
    <property type="match status" value="1"/>
</dbReference>
<keyword evidence="6 13" id="KW-0004">4Fe-4S</keyword>
<protein>
    <recommendedName>
        <fullName evidence="13">3-isopropylmalate dehydratase large subunit</fullName>
        <ecNumber evidence="13">4.2.1.33</ecNumber>
    </recommendedName>
    <alternativeName>
        <fullName evidence="13">Alpha-IPM isomerase</fullName>
        <shortName evidence="13">IPMI</shortName>
    </alternativeName>
    <alternativeName>
        <fullName evidence="13">Isopropylmalate isomerase</fullName>
    </alternativeName>
</protein>
<dbReference type="NCBIfam" id="NF004016">
    <property type="entry name" value="PRK05478.1"/>
    <property type="match status" value="1"/>
</dbReference>
<keyword evidence="10 13" id="KW-0411">Iron-sulfur</keyword>
<dbReference type="EMBL" id="JAAAPO010000001">
    <property type="protein sequence ID" value="NBC35483.1"/>
    <property type="molecule type" value="Genomic_DNA"/>
</dbReference>
<evidence type="ECO:0000256" key="11">
    <source>
        <dbReference type="ARBA" id="ARBA00023239"/>
    </source>
</evidence>
<feature type="binding site" evidence="13">
    <location>
        <position position="420"/>
    </location>
    <ligand>
        <name>[4Fe-4S] cluster</name>
        <dbReference type="ChEBI" id="CHEBI:49883"/>
    </ligand>
</feature>
<dbReference type="EC" id="4.2.1.33" evidence="13"/>
<comment type="cofactor">
    <cofactor evidence="13">
        <name>[4Fe-4S] cluster</name>
        <dbReference type="ChEBI" id="CHEBI:49883"/>
    </cofactor>
    <text evidence="13">Binds 1 [4Fe-4S] cluster per subunit.</text>
</comment>
<keyword evidence="12 13" id="KW-0100">Branched-chain amino acid biosynthesis</keyword>
<dbReference type="InterPro" id="IPR004430">
    <property type="entry name" value="3-IsopropMal_deHydase_lsu"/>
</dbReference>
<dbReference type="PRINTS" id="PR00415">
    <property type="entry name" value="ACONITASE"/>
</dbReference>
<evidence type="ECO:0000259" key="14">
    <source>
        <dbReference type="Pfam" id="PF00330"/>
    </source>
</evidence>
<evidence type="ECO:0000256" key="4">
    <source>
        <dbReference type="ARBA" id="ARBA00011271"/>
    </source>
</evidence>
<evidence type="ECO:0000256" key="7">
    <source>
        <dbReference type="ARBA" id="ARBA00022605"/>
    </source>
</evidence>
<dbReference type="InterPro" id="IPR001030">
    <property type="entry name" value="Acoase/IPM_deHydtase_lsu_aba"/>
</dbReference>
<dbReference type="RefSeq" id="WP_161716748.1">
    <property type="nucleotide sequence ID" value="NZ_JAAAPO010000001.1"/>
</dbReference>
<dbReference type="InterPro" id="IPR018136">
    <property type="entry name" value="Aconitase_4Fe-4S_BS"/>
</dbReference>
<evidence type="ECO:0000256" key="13">
    <source>
        <dbReference type="HAMAP-Rule" id="MF_01026"/>
    </source>
</evidence>
<keyword evidence="9 13" id="KW-0408">Iron</keyword>
<evidence type="ECO:0000256" key="1">
    <source>
        <dbReference type="ARBA" id="ARBA00000491"/>
    </source>
</evidence>
<dbReference type="GO" id="GO:0003861">
    <property type="term" value="F:3-isopropylmalate dehydratase activity"/>
    <property type="evidence" value="ECO:0007669"/>
    <property type="project" value="UniProtKB-EC"/>
</dbReference>
<accession>A0ABW9XAC6</accession>
<evidence type="ECO:0000313" key="16">
    <source>
        <dbReference type="Proteomes" id="UP000753724"/>
    </source>
</evidence>
<keyword evidence="5 13" id="KW-0432">Leucine biosynthesis</keyword>
<dbReference type="Gene3D" id="3.30.499.10">
    <property type="entry name" value="Aconitase, domain 3"/>
    <property type="match status" value="2"/>
</dbReference>
<gene>
    <name evidence="13 15" type="primary">leuC</name>
    <name evidence="15" type="ORF">GTZ99_02815</name>
</gene>
<reference evidence="16" key="1">
    <citation type="submission" date="2020-01" db="EMBL/GenBank/DDBJ databases">
        <title>Sphingomonas sp. strain CSW-10.</title>
        <authorList>
            <person name="Chen W.-M."/>
        </authorList>
    </citation>
    <scope>NUCLEOTIDE SEQUENCE [LARGE SCALE GENOMIC DNA]</scope>
    <source>
        <strain evidence="16">FSY-8</strain>
    </source>
</reference>
<dbReference type="NCBIfam" id="TIGR00170">
    <property type="entry name" value="leuC"/>
    <property type="match status" value="1"/>
</dbReference>
<evidence type="ECO:0000256" key="2">
    <source>
        <dbReference type="ARBA" id="ARBA00002695"/>
    </source>
</evidence>
<dbReference type="PROSITE" id="PS00450">
    <property type="entry name" value="ACONITASE_1"/>
    <property type="match status" value="1"/>
</dbReference>
<proteinExistence type="inferred from homology"/>
<dbReference type="NCBIfam" id="NF009116">
    <property type="entry name" value="PRK12466.1"/>
    <property type="match status" value="1"/>
</dbReference>
<dbReference type="SUPFAM" id="SSF53732">
    <property type="entry name" value="Aconitase iron-sulfur domain"/>
    <property type="match status" value="1"/>
</dbReference>
<dbReference type="CDD" id="cd01583">
    <property type="entry name" value="IPMI"/>
    <property type="match status" value="1"/>
</dbReference>
<comment type="function">
    <text evidence="2 13">Catalyzes the isomerization between 2-isopropylmalate and 3-isopropylmalate, via the formation of 2-isopropylmaleate.</text>
</comment>
<dbReference type="PANTHER" id="PTHR43822">
    <property type="entry name" value="HOMOACONITASE, MITOCHONDRIAL-RELATED"/>
    <property type="match status" value="1"/>
</dbReference>
<keyword evidence="11 13" id="KW-0456">Lyase</keyword>
<dbReference type="Proteomes" id="UP000753724">
    <property type="component" value="Unassembled WGS sequence"/>
</dbReference>
<evidence type="ECO:0000256" key="12">
    <source>
        <dbReference type="ARBA" id="ARBA00023304"/>
    </source>
</evidence>
<dbReference type="InterPro" id="IPR050067">
    <property type="entry name" value="IPM_dehydratase_rel_enz"/>
</dbReference>
<comment type="similarity">
    <text evidence="13">Belongs to the aconitase/IPM isomerase family. LeuC type 1 subfamily.</text>
</comment>
<comment type="catalytic activity">
    <reaction evidence="1 13">
        <text>(2R,3S)-3-isopropylmalate = (2S)-2-isopropylmalate</text>
        <dbReference type="Rhea" id="RHEA:32287"/>
        <dbReference type="ChEBI" id="CHEBI:1178"/>
        <dbReference type="ChEBI" id="CHEBI:35121"/>
        <dbReference type="EC" id="4.2.1.33"/>
    </reaction>
</comment>
<keyword evidence="16" id="KW-1185">Reference proteome</keyword>
<comment type="caution">
    <text evidence="15">The sequence shown here is derived from an EMBL/GenBank/DDBJ whole genome shotgun (WGS) entry which is preliminary data.</text>
</comment>
<feature type="binding site" evidence="13">
    <location>
        <position position="417"/>
    </location>
    <ligand>
        <name>[4Fe-4S] cluster</name>
        <dbReference type="ChEBI" id="CHEBI:49883"/>
    </ligand>
</feature>
<comment type="subunit">
    <text evidence="4 13">Heterodimer of LeuC and LeuD.</text>
</comment>
<evidence type="ECO:0000256" key="9">
    <source>
        <dbReference type="ARBA" id="ARBA00023004"/>
    </source>
</evidence>
<feature type="domain" description="Aconitase/3-isopropylmalate dehydratase large subunit alpha/beta/alpha" evidence="14">
    <location>
        <begin position="10"/>
        <end position="467"/>
    </location>
</feature>
<evidence type="ECO:0000256" key="5">
    <source>
        <dbReference type="ARBA" id="ARBA00022430"/>
    </source>
</evidence>
<keyword evidence="7 13" id="KW-0028">Amino-acid biosynthesis</keyword>
<organism evidence="15 16">
    <name type="scientific">Novosphingobium ovatum</name>
    <dbReference type="NCBI Taxonomy" id="1908523"/>
    <lineage>
        <taxon>Bacteria</taxon>
        <taxon>Pseudomonadati</taxon>
        <taxon>Pseudomonadota</taxon>
        <taxon>Alphaproteobacteria</taxon>
        <taxon>Sphingomonadales</taxon>
        <taxon>Sphingomonadaceae</taxon>
        <taxon>Novosphingobium</taxon>
    </lineage>
</organism>